<feature type="transmembrane region" description="Helical" evidence="1">
    <location>
        <begin position="89"/>
        <end position="110"/>
    </location>
</feature>
<keyword evidence="1" id="KW-0472">Membrane</keyword>
<feature type="transmembrane region" description="Helical" evidence="1">
    <location>
        <begin position="325"/>
        <end position="351"/>
    </location>
</feature>
<protein>
    <recommendedName>
        <fullName evidence="4">Oligosaccharide repeat unit polymerase</fullName>
    </recommendedName>
</protein>
<dbReference type="STRING" id="989370.AOQ71_02285"/>
<accession>A0A0R3E5B5</accession>
<feature type="transmembrane region" description="Helical" evidence="1">
    <location>
        <begin position="386"/>
        <end position="404"/>
    </location>
</feature>
<keyword evidence="1" id="KW-1133">Transmembrane helix</keyword>
<proteinExistence type="predicted"/>
<comment type="caution">
    <text evidence="2">The sequence shown here is derived from an EMBL/GenBank/DDBJ whole genome shotgun (WGS) entry which is preliminary data.</text>
</comment>
<organism evidence="2 3">
    <name type="scientific">Bradyrhizobium manausense</name>
    <dbReference type="NCBI Taxonomy" id="989370"/>
    <lineage>
        <taxon>Bacteria</taxon>
        <taxon>Pseudomonadati</taxon>
        <taxon>Pseudomonadota</taxon>
        <taxon>Alphaproteobacteria</taxon>
        <taxon>Hyphomicrobiales</taxon>
        <taxon>Nitrobacteraceae</taxon>
        <taxon>Bradyrhizobium</taxon>
    </lineage>
</organism>
<feature type="transmembrane region" description="Helical" evidence="1">
    <location>
        <begin position="20"/>
        <end position="37"/>
    </location>
</feature>
<name>A0A0R3E5B5_9BRAD</name>
<feature type="transmembrane region" description="Helical" evidence="1">
    <location>
        <begin position="159"/>
        <end position="179"/>
    </location>
</feature>
<dbReference type="InterPro" id="IPR029468">
    <property type="entry name" value="O-ag_pol_Wzy"/>
</dbReference>
<keyword evidence="1" id="KW-0812">Transmembrane</keyword>
<sequence>MTISFAVHALSKRRNYSDPVIFFVFVMALYSLLPLLAETGGTRTTLGFVLRDAFDIYNWADLSTLAAAAVCFLSLDAKEEPKDLRSDPTLSMVALTGAAASLLLSAVYIARNGIVLGGDISYAQGFEVRLQTGTGLLLLSIPLAIAAYAAALTMKKKNPLLICGSILAVLAIAIALGQRKYFLQIVLFGVAALWRPKRAALICASLAGIALLFVVFSFLGYLRIQQLPISSFFVTSEWERFFLQFDQYLGNETVALYATSAAATTTAVAPLPYFGDYSLAWELLIPQFLLKSEFMPLNVRFGFAYNPTEAAKGAGWGFSFIGEAYLVGGYLGVSLVVLAELVMFRMIYLLGNRSNHVGLWGIISLCSLYFALWTHRNAFAYLLREFMILVLVILFLFLFASLIFSNPSRATPGRLTGSRS</sequence>
<feature type="transmembrane region" description="Helical" evidence="1">
    <location>
        <begin position="57"/>
        <end position="77"/>
    </location>
</feature>
<keyword evidence="3" id="KW-1185">Reference proteome</keyword>
<feature type="transmembrane region" description="Helical" evidence="1">
    <location>
        <begin position="199"/>
        <end position="222"/>
    </location>
</feature>
<feature type="transmembrane region" description="Helical" evidence="1">
    <location>
        <begin position="357"/>
        <end position="374"/>
    </location>
</feature>
<dbReference type="Pfam" id="PF14296">
    <property type="entry name" value="O-ag_pol_Wzy"/>
    <property type="match status" value="1"/>
</dbReference>
<gene>
    <name evidence="2" type="ORF">AOQ71_02285</name>
</gene>
<evidence type="ECO:0000313" key="3">
    <source>
        <dbReference type="Proteomes" id="UP000051936"/>
    </source>
</evidence>
<feature type="transmembrane region" description="Helical" evidence="1">
    <location>
        <begin position="130"/>
        <end position="152"/>
    </location>
</feature>
<evidence type="ECO:0008006" key="4">
    <source>
        <dbReference type="Google" id="ProtNLM"/>
    </source>
</evidence>
<dbReference type="Proteomes" id="UP000051936">
    <property type="component" value="Unassembled WGS sequence"/>
</dbReference>
<dbReference type="EMBL" id="LJYG01000014">
    <property type="protein sequence ID" value="KRQ17382.1"/>
    <property type="molecule type" value="Genomic_DNA"/>
</dbReference>
<dbReference type="AlphaFoldDB" id="A0A0R3E5B5"/>
<reference evidence="2 3" key="1">
    <citation type="submission" date="2015-09" db="EMBL/GenBank/DDBJ databases">
        <title>Draft Genome Sequence of Bradyrhizobium manausense Strain BR 3351T, a Novel Symbiotic Nitrogen-Fixing Alphaproteobacterium Isolated from Brazilian Amazon Rain Forest.</title>
        <authorList>
            <person name="De Araujo J.L."/>
            <person name="Zilli J.E."/>
        </authorList>
    </citation>
    <scope>NUCLEOTIDE SEQUENCE [LARGE SCALE GENOMIC DNA]</scope>
    <source>
        <strain evidence="2 3">BR3351</strain>
    </source>
</reference>
<evidence type="ECO:0000256" key="1">
    <source>
        <dbReference type="SAM" id="Phobius"/>
    </source>
</evidence>
<dbReference type="NCBIfam" id="TIGR04370">
    <property type="entry name" value="glyco_rpt_poly"/>
    <property type="match status" value="1"/>
</dbReference>
<evidence type="ECO:0000313" key="2">
    <source>
        <dbReference type="EMBL" id="KRQ17382.1"/>
    </source>
</evidence>